<dbReference type="EC" id="7.6.2.9" evidence="9"/>
<keyword evidence="9" id="KW-0997">Cell inner membrane</keyword>
<dbReference type="InterPro" id="IPR000644">
    <property type="entry name" value="CBS_dom"/>
</dbReference>
<evidence type="ECO:0000256" key="9">
    <source>
        <dbReference type="RuleBase" id="RU369116"/>
    </source>
</evidence>
<evidence type="ECO:0000259" key="12">
    <source>
        <dbReference type="PROSITE" id="PS51371"/>
    </source>
</evidence>
<proteinExistence type="inferred from homology"/>
<keyword evidence="2 9" id="KW-0813">Transport</keyword>
<feature type="domain" description="CBS" evidence="12">
    <location>
        <begin position="355"/>
        <end position="412"/>
    </location>
</feature>
<comment type="caution">
    <text evidence="13">The sequence shown here is derived from an EMBL/GenBank/DDBJ whole genome shotgun (WGS) entry which is preliminary data.</text>
</comment>
<dbReference type="InterPro" id="IPR003439">
    <property type="entry name" value="ABC_transporter-like_ATP-bd"/>
</dbReference>
<dbReference type="SUPFAM" id="SSF52540">
    <property type="entry name" value="P-loop containing nucleoside triphosphate hydrolases"/>
    <property type="match status" value="1"/>
</dbReference>
<dbReference type="NCBIfam" id="TIGR01186">
    <property type="entry name" value="proV"/>
    <property type="match status" value="1"/>
</dbReference>
<evidence type="ECO:0000256" key="1">
    <source>
        <dbReference type="ARBA" id="ARBA00005417"/>
    </source>
</evidence>
<dbReference type="AlphaFoldDB" id="A0A175R9I0"/>
<feature type="domain" description="ABC transporter" evidence="11">
    <location>
        <begin position="18"/>
        <end position="278"/>
    </location>
</feature>
<dbReference type="SUPFAM" id="SSF54631">
    <property type="entry name" value="CBS-domain pair"/>
    <property type="match status" value="1"/>
</dbReference>
<dbReference type="GO" id="GO:0015418">
    <property type="term" value="F:ABC-type quaternary ammonium compound transporting activity"/>
    <property type="evidence" value="ECO:0007669"/>
    <property type="project" value="UniProtKB-EC"/>
</dbReference>
<keyword evidence="8" id="KW-0129">CBS domain</keyword>
<dbReference type="InterPro" id="IPR017871">
    <property type="entry name" value="ABC_transporter-like_CS"/>
</dbReference>
<dbReference type="FunFam" id="3.40.50.300:FF:000201">
    <property type="entry name" value="Glycine betaine/L-proline ABC transporter ATP-binding protein"/>
    <property type="match status" value="1"/>
</dbReference>
<evidence type="ECO:0000259" key="11">
    <source>
        <dbReference type="PROSITE" id="PS50893"/>
    </source>
</evidence>
<keyword evidence="5" id="KW-0029">Amino-acid transport</keyword>
<comment type="subunit">
    <text evidence="7">The complex is probably composed of two ATP-binding proteins (TmoW), two transmembrane proteins (TmoV) and a solute-binding protein (TmoX).</text>
</comment>
<dbReference type="GO" id="GO:0005886">
    <property type="term" value="C:plasma membrane"/>
    <property type="evidence" value="ECO:0007669"/>
    <property type="project" value="UniProtKB-SubCell"/>
</dbReference>
<evidence type="ECO:0000256" key="6">
    <source>
        <dbReference type="ARBA" id="ARBA00051811"/>
    </source>
</evidence>
<dbReference type="PANTHER" id="PTHR43869">
    <property type="entry name" value="GLYCINE BETAINE/PROLINE BETAINE TRANSPORT SYSTEM ATP-BINDING PROTEIN PROV"/>
    <property type="match status" value="1"/>
</dbReference>
<dbReference type="InterPro" id="IPR027417">
    <property type="entry name" value="P-loop_NTPase"/>
</dbReference>
<dbReference type="InterPro" id="IPR005892">
    <property type="entry name" value="Gly-betaine_transp_ATP-bd"/>
</dbReference>
<dbReference type="Proteomes" id="UP000078272">
    <property type="component" value="Unassembled WGS sequence"/>
</dbReference>
<dbReference type="PROSITE" id="PS50893">
    <property type="entry name" value="ABC_TRANSPORTER_2"/>
    <property type="match status" value="1"/>
</dbReference>
<comment type="subcellular location">
    <subcellularLocation>
        <location evidence="9">Cell inner membrane</location>
        <topology evidence="9">Peripheral membrane protein</topology>
    </subcellularLocation>
</comment>
<keyword evidence="9" id="KW-0472">Membrane</keyword>
<keyword evidence="3 9" id="KW-0547">Nucleotide-binding</keyword>
<keyword evidence="4 9" id="KW-0067">ATP-binding</keyword>
<comment type="similarity">
    <text evidence="1 9">Belongs to the ABC transporter superfamily.</text>
</comment>
<comment type="catalytic activity">
    <reaction evidence="6">
        <text>a quaternary ammonium(out) + ATP + H2O = a quaternary ammonium(in) + ADP + phosphate + H(+)</text>
        <dbReference type="Rhea" id="RHEA:11036"/>
        <dbReference type="ChEBI" id="CHEBI:15377"/>
        <dbReference type="ChEBI" id="CHEBI:15378"/>
        <dbReference type="ChEBI" id="CHEBI:30616"/>
        <dbReference type="ChEBI" id="CHEBI:35267"/>
        <dbReference type="ChEBI" id="CHEBI:43474"/>
        <dbReference type="ChEBI" id="CHEBI:456216"/>
        <dbReference type="EC" id="7.6.2.9"/>
    </reaction>
    <physiologicalReaction direction="left-to-right" evidence="6">
        <dbReference type="Rhea" id="RHEA:11037"/>
    </physiologicalReaction>
</comment>
<dbReference type="EMBL" id="LDPZ01000023">
    <property type="protein sequence ID" value="KTQ95291.1"/>
    <property type="molecule type" value="Genomic_DNA"/>
</dbReference>
<protein>
    <recommendedName>
        <fullName evidence="9">Quaternary amine transport ATP-binding protein</fullName>
        <ecNumber evidence="9">7.6.2.9</ecNumber>
    </recommendedName>
</protein>
<reference evidence="13 14" key="1">
    <citation type="journal article" date="2016" name="Front. Microbiol.">
        <title>Genomic Resource of Rice Seed Associated Bacteria.</title>
        <authorList>
            <person name="Midha S."/>
            <person name="Bansal K."/>
            <person name="Sharma S."/>
            <person name="Kumar N."/>
            <person name="Patil P.P."/>
            <person name="Chaudhry V."/>
            <person name="Patil P.B."/>
        </authorList>
    </citation>
    <scope>NUCLEOTIDE SEQUENCE [LARGE SCALE GENOMIC DNA]</scope>
    <source>
        <strain evidence="13 14">NS226</strain>
    </source>
</reference>
<evidence type="ECO:0000313" key="13">
    <source>
        <dbReference type="EMBL" id="KTQ95291.1"/>
    </source>
</evidence>
<feature type="region of interest" description="Disordered" evidence="10">
    <location>
        <begin position="427"/>
        <end position="449"/>
    </location>
</feature>
<evidence type="ECO:0000256" key="7">
    <source>
        <dbReference type="ARBA" id="ARBA00061968"/>
    </source>
</evidence>
<dbReference type="GO" id="GO:0005524">
    <property type="term" value="F:ATP binding"/>
    <property type="evidence" value="ECO:0007669"/>
    <property type="project" value="UniProtKB-UniRule"/>
</dbReference>
<dbReference type="InterPro" id="IPR046342">
    <property type="entry name" value="CBS_dom_sf"/>
</dbReference>
<evidence type="ECO:0000256" key="10">
    <source>
        <dbReference type="SAM" id="MobiDB-lite"/>
    </source>
</evidence>
<dbReference type="PROSITE" id="PS51371">
    <property type="entry name" value="CBS"/>
    <property type="match status" value="1"/>
</dbReference>
<dbReference type="GO" id="GO:0016887">
    <property type="term" value="F:ATP hydrolysis activity"/>
    <property type="evidence" value="ECO:0007669"/>
    <property type="project" value="UniProtKB-UniRule"/>
</dbReference>
<accession>A0A175R9I0</accession>
<evidence type="ECO:0000256" key="2">
    <source>
        <dbReference type="ARBA" id="ARBA00022448"/>
    </source>
</evidence>
<evidence type="ECO:0000313" key="14">
    <source>
        <dbReference type="Proteomes" id="UP000078272"/>
    </source>
</evidence>
<evidence type="ECO:0000256" key="4">
    <source>
        <dbReference type="ARBA" id="ARBA00022840"/>
    </source>
</evidence>
<dbReference type="Gene3D" id="3.40.50.300">
    <property type="entry name" value="P-loop containing nucleotide triphosphate hydrolases"/>
    <property type="match status" value="1"/>
</dbReference>
<dbReference type="CDD" id="cd03294">
    <property type="entry name" value="ABC_Pro_Gly_Betaine"/>
    <property type="match status" value="1"/>
</dbReference>
<dbReference type="GO" id="GO:0031460">
    <property type="term" value="P:glycine betaine transport"/>
    <property type="evidence" value="ECO:0007669"/>
    <property type="project" value="InterPro"/>
</dbReference>
<dbReference type="GO" id="GO:0006865">
    <property type="term" value="P:amino acid transport"/>
    <property type="evidence" value="ECO:0007669"/>
    <property type="project" value="UniProtKB-UniRule"/>
</dbReference>
<dbReference type="SMART" id="SM00382">
    <property type="entry name" value="AAA"/>
    <property type="match status" value="1"/>
</dbReference>
<name>A0A175R9I0_9HYPH</name>
<organism evidence="13 14">
    <name type="scientific">Aureimonas ureilytica</name>
    <dbReference type="NCBI Taxonomy" id="401562"/>
    <lineage>
        <taxon>Bacteria</taxon>
        <taxon>Pseudomonadati</taxon>
        <taxon>Pseudomonadota</taxon>
        <taxon>Alphaproteobacteria</taxon>
        <taxon>Hyphomicrobiales</taxon>
        <taxon>Aurantimonadaceae</taxon>
        <taxon>Aureimonas</taxon>
    </lineage>
</organism>
<evidence type="ECO:0000256" key="3">
    <source>
        <dbReference type="ARBA" id="ARBA00022741"/>
    </source>
</evidence>
<comment type="subunit">
    <text evidence="9">The complex is probably composed of two ATP-binding proteins, two transmembrane proteins and a solute-binding protein.</text>
</comment>
<dbReference type="Pfam" id="PF00005">
    <property type="entry name" value="ABC_tran"/>
    <property type="match status" value="1"/>
</dbReference>
<dbReference type="OrthoDB" id="9802264at2"/>
<gene>
    <name evidence="13" type="ORF">NS226_12095</name>
</gene>
<keyword evidence="9" id="KW-1003">Cell membrane</keyword>
<dbReference type="InterPro" id="IPR051921">
    <property type="entry name" value="ABC_osmolyte_uptake_ATP-bind"/>
</dbReference>
<dbReference type="PANTHER" id="PTHR43869:SF1">
    <property type="entry name" value="GLYCINE BETAINE_PROLINE BETAINE TRANSPORT SYSTEM ATP-BINDING PROTEIN PROV"/>
    <property type="match status" value="1"/>
</dbReference>
<dbReference type="GO" id="GO:0006970">
    <property type="term" value="P:response to osmotic stress"/>
    <property type="evidence" value="ECO:0007669"/>
    <property type="project" value="UniProtKB-ARBA"/>
</dbReference>
<evidence type="ECO:0000256" key="5">
    <source>
        <dbReference type="ARBA" id="ARBA00022970"/>
    </source>
</evidence>
<sequence>MEDGSITHPPAPPNAERIRVSQIVKLFGDNEKTALRRLKEGAGKADILAETGAVLGLDNVSFSVNEGEILVVMGLSGSGKSTMLRCLNRLVEPTAGSIRIGGTEVTELSTKALREFRRETFGMVFQHFALFPNRTIAENVEYGLEVQGVDRKTRRERALEAVELVGLKGWDAKFPRQLSGGMQQRAGLARALCADADILLMDEAFSALDPLIRRDMQNELRSLQQKLRKTIVFVSHDLDEAIHLGGRIVLMKDGAIAQSGTAEEILLDPQGDYVRRFVENIDVSSVVTLGRLVRPQPRLFQGAAAEEAWPLVEPAQSRADEVFVVTCDRDMPVGRIDRGRLSAPGSRGQRLEKLMDGGIARAPAGAVLKSVLPLLASEPHGLAVVDETGRFVGLLTREVALRALAGKQPNEERNMAWNGSSTTTAASASSLWTNTPAAPSIGSPSISRH</sequence>
<dbReference type="PROSITE" id="PS00211">
    <property type="entry name" value="ABC_TRANSPORTER_1"/>
    <property type="match status" value="1"/>
</dbReference>
<evidence type="ECO:0000256" key="8">
    <source>
        <dbReference type="PROSITE-ProRule" id="PRU00703"/>
    </source>
</evidence>
<dbReference type="InterPro" id="IPR003593">
    <property type="entry name" value="AAA+_ATPase"/>
</dbReference>
<dbReference type="PATRIC" id="fig|401562.3.peg.1961"/>